<keyword evidence="4" id="KW-1185">Reference proteome</keyword>
<gene>
    <name evidence="3" type="ORF">NUU61_006754</name>
</gene>
<dbReference type="EMBL" id="JAPMSZ010000009">
    <property type="protein sequence ID" value="KAJ5091884.1"/>
    <property type="molecule type" value="Genomic_DNA"/>
</dbReference>
<name>A0A9W9F1L1_9EURO</name>
<protein>
    <submittedName>
        <fullName evidence="3">Uncharacterized protein</fullName>
    </submittedName>
</protein>
<dbReference type="Proteomes" id="UP001141434">
    <property type="component" value="Unassembled WGS sequence"/>
</dbReference>
<evidence type="ECO:0000313" key="3">
    <source>
        <dbReference type="EMBL" id="KAJ5091884.1"/>
    </source>
</evidence>
<dbReference type="GeneID" id="81396450"/>
<feature type="signal peptide" evidence="2">
    <location>
        <begin position="1"/>
        <end position="19"/>
    </location>
</feature>
<evidence type="ECO:0000313" key="4">
    <source>
        <dbReference type="Proteomes" id="UP001141434"/>
    </source>
</evidence>
<keyword evidence="2" id="KW-0732">Signal</keyword>
<proteinExistence type="predicted"/>
<evidence type="ECO:0000256" key="2">
    <source>
        <dbReference type="SAM" id="SignalP"/>
    </source>
</evidence>
<accession>A0A9W9F1L1</accession>
<sequence length="151" mass="15624">MKSPTLLMAVLSAALSCNALSAAPSAESSPDADTQAIAVNEMNRRADLPGAQMPSDVSEFLSEFASEFTSSVDAAQAASTESPALFSSPAAEIEARDESSSTVSLDASPTPLEPRAEFPWPRVTPNVSQFIEEAKSSADALSTLTPTPTSS</sequence>
<evidence type="ECO:0000256" key="1">
    <source>
        <dbReference type="SAM" id="MobiDB-lite"/>
    </source>
</evidence>
<dbReference type="RefSeq" id="XP_056510081.1">
    <property type="nucleotide sequence ID" value="XM_056657281.1"/>
</dbReference>
<dbReference type="AlphaFoldDB" id="A0A9W9F1L1"/>
<organism evidence="3 4">
    <name type="scientific">Penicillium alfredii</name>
    <dbReference type="NCBI Taxonomy" id="1506179"/>
    <lineage>
        <taxon>Eukaryota</taxon>
        <taxon>Fungi</taxon>
        <taxon>Dikarya</taxon>
        <taxon>Ascomycota</taxon>
        <taxon>Pezizomycotina</taxon>
        <taxon>Eurotiomycetes</taxon>
        <taxon>Eurotiomycetidae</taxon>
        <taxon>Eurotiales</taxon>
        <taxon>Aspergillaceae</taxon>
        <taxon>Penicillium</taxon>
    </lineage>
</organism>
<feature type="compositionally biased region" description="Polar residues" evidence="1">
    <location>
        <begin position="72"/>
        <end position="82"/>
    </location>
</feature>
<comment type="caution">
    <text evidence="3">The sequence shown here is derived from an EMBL/GenBank/DDBJ whole genome shotgun (WGS) entry which is preliminary data.</text>
</comment>
<dbReference type="PROSITE" id="PS51257">
    <property type="entry name" value="PROKAR_LIPOPROTEIN"/>
    <property type="match status" value="1"/>
</dbReference>
<feature type="region of interest" description="Disordered" evidence="1">
    <location>
        <begin position="72"/>
        <end position="122"/>
    </location>
</feature>
<reference evidence="3" key="1">
    <citation type="submission" date="2022-11" db="EMBL/GenBank/DDBJ databases">
        <authorList>
            <person name="Petersen C."/>
        </authorList>
    </citation>
    <scope>NUCLEOTIDE SEQUENCE</scope>
    <source>
        <strain evidence="3">IBT 34128</strain>
    </source>
</reference>
<feature type="chain" id="PRO_5040849671" evidence="2">
    <location>
        <begin position="20"/>
        <end position="151"/>
    </location>
</feature>
<reference evidence="3" key="2">
    <citation type="journal article" date="2023" name="IMA Fungus">
        <title>Comparative genomic study of the Penicillium genus elucidates a diverse pangenome and 15 lateral gene transfer events.</title>
        <authorList>
            <person name="Petersen C."/>
            <person name="Sorensen T."/>
            <person name="Nielsen M.R."/>
            <person name="Sondergaard T.E."/>
            <person name="Sorensen J.L."/>
            <person name="Fitzpatrick D.A."/>
            <person name="Frisvad J.C."/>
            <person name="Nielsen K.L."/>
        </authorList>
    </citation>
    <scope>NUCLEOTIDE SEQUENCE</scope>
    <source>
        <strain evidence="3">IBT 34128</strain>
    </source>
</reference>